<evidence type="ECO:0000256" key="1">
    <source>
        <dbReference type="ARBA" id="ARBA00004127"/>
    </source>
</evidence>
<dbReference type="PANTHER" id="PTHR43847:SF1">
    <property type="entry name" value="BLL3993 PROTEIN"/>
    <property type="match status" value="1"/>
</dbReference>
<keyword evidence="3 5" id="KW-1133">Transmembrane helix</keyword>
<evidence type="ECO:0000256" key="3">
    <source>
        <dbReference type="ARBA" id="ARBA00022989"/>
    </source>
</evidence>
<feature type="transmembrane region" description="Helical" evidence="5">
    <location>
        <begin position="72"/>
        <end position="90"/>
    </location>
</feature>
<dbReference type="PANTHER" id="PTHR43847">
    <property type="entry name" value="BLL3993 PROTEIN"/>
    <property type="match status" value="1"/>
</dbReference>
<keyword evidence="2 5" id="KW-0812">Transmembrane</keyword>
<accession>A0ABY5LDD6</accession>
<reference evidence="6" key="1">
    <citation type="submission" date="2022-07" db="EMBL/GenBank/DDBJ databases">
        <title>Sphingomonas sp. nov., a novel bacterium isolated from the north slope of the Mount Everest.</title>
        <authorList>
            <person name="Cui X."/>
            <person name="Liu Y."/>
        </authorList>
    </citation>
    <scope>NUCLEOTIDE SEQUENCE</scope>
    <source>
        <strain evidence="6">S5-59</strain>
    </source>
</reference>
<name>A0ABY5LDD6_9SPHN</name>
<evidence type="ECO:0000256" key="4">
    <source>
        <dbReference type="ARBA" id="ARBA00023136"/>
    </source>
</evidence>
<evidence type="ECO:0000313" key="7">
    <source>
        <dbReference type="Proteomes" id="UP001058533"/>
    </source>
</evidence>
<sequence length="209" mass="23048">MTQSTRTSKGGLQRLDAIERIAITVIYAFLLYRFAGSVGDNRFNLAYLVAEGLVVVMVLCRRSTDQISIAPADWAVAFGGSFVGMMLVPANPLPGVLAWAAPAVVTVGLVVSMLAKLQLRRSFGIVAANRGIKTRGVYALVRHPMYLGYFLVYFGTVAMNVTIWNIVVVGLWTGLQLVRIAAEERLLRTDPAYQQHSRLVRYRLLPGIY</sequence>
<gene>
    <name evidence="6" type="ORF">NMP03_06555</name>
</gene>
<feature type="transmembrane region" description="Helical" evidence="5">
    <location>
        <begin position="96"/>
        <end position="115"/>
    </location>
</feature>
<evidence type="ECO:0000256" key="2">
    <source>
        <dbReference type="ARBA" id="ARBA00022692"/>
    </source>
</evidence>
<evidence type="ECO:0000256" key="5">
    <source>
        <dbReference type="SAM" id="Phobius"/>
    </source>
</evidence>
<organism evidence="6 7">
    <name type="scientific">Sphingomonas qomolangmaensis</name>
    <dbReference type="NCBI Taxonomy" id="2918765"/>
    <lineage>
        <taxon>Bacteria</taxon>
        <taxon>Pseudomonadati</taxon>
        <taxon>Pseudomonadota</taxon>
        <taxon>Alphaproteobacteria</taxon>
        <taxon>Sphingomonadales</taxon>
        <taxon>Sphingomonadaceae</taxon>
        <taxon>Sphingomonas</taxon>
    </lineage>
</organism>
<dbReference type="Pfam" id="PF04191">
    <property type="entry name" value="PEMT"/>
    <property type="match status" value="1"/>
</dbReference>
<dbReference type="RefSeq" id="WP_256507686.1">
    <property type="nucleotide sequence ID" value="NZ_CP101740.1"/>
</dbReference>
<keyword evidence="4 5" id="KW-0472">Membrane</keyword>
<feature type="transmembrane region" description="Helical" evidence="5">
    <location>
        <begin position="44"/>
        <end position="60"/>
    </location>
</feature>
<proteinExistence type="predicted"/>
<dbReference type="EMBL" id="CP101740">
    <property type="protein sequence ID" value="UUL83850.1"/>
    <property type="molecule type" value="Genomic_DNA"/>
</dbReference>
<dbReference type="InterPro" id="IPR052527">
    <property type="entry name" value="Metal_cation-efflux_comp"/>
</dbReference>
<dbReference type="Gene3D" id="1.20.120.1630">
    <property type="match status" value="1"/>
</dbReference>
<evidence type="ECO:0000313" key="6">
    <source>
        <dbReference type="EMBL" id="UUL83850.1"/>
    </source>
</evidence>
<dbReference type="InterPro" id="IPR007318">
    <property type="entry name" value="Phopholipid_MeTrfase"/>
</dbReference>
<comment type="subcellular location">
    <subcellularLocation>
        <location evidence="1">Endomembrane system</location>
        <topology evidence="1">Multi-pass membrane protein</topology>
    </subcellularLocation>
</comment>
<protein>
    <submittedName>
        <fullName evidence="6">Isoprenylcysteine carboxylmethyltransferase family protein</fullName>
    </submittedName>
</protein>
<keyword evidence="7" id="KW-1185">Reference proteome</keyword>
<dbReference type="Proteomes" id="UP001058533">
    <property type="component" value="Chromosome"/>
</dbReference>
<feature type="transmembrane region" description="Helical" evidence="5">
    <location>
        <begin position="21"/>
        <end position="38"/>
    </location>
</feature>